<reference evidence="3 4" key="1">
    <citation type="submission" date="2018-05" db="EMBL/GenBank/DDBJ databases">
        <title>Abyssibacter profundi OUC007T gen. nov., sp. nov, a marine bacterium isolated from seawater of the Mariana Trench.</title>
        <authorList>
            <person name="Zhou S."/>
        </authorList>
    </citation>
    <scope>NUCLEOTIDE SEQUENCE [LARGE SCALE GENOMIC DNA]</scope>
    <source>
        <strain evidence="3 4">OUC007</strain>
    </source>
</reference>
<feature type="chain" id="PRO_5016999959" evidence="2">
    <location>
        <begin position="21"/>
        <end position="91"/>
    </location>
</feature>
<gene>
    <name evidence="3" type="ORF">DEH80_11120</name>
</gene>
<name>A0A363UJP7_9GAMM</name>
<keyword evidence="2" id="KW-0732">Signal</keyword>
<sequence length="91" mass="9772">MRRTDILTALLLTQASLAVAQPDASRGTQAHRDHGPCNSQAQQVITREQLDRTAALTVSEALRRAPRQSPRALPECNNDDAPADQDAPSSG</sequence>
<evidence type="ECO:0000256" key="1">
    <source>
        <dbReference type="SAM" id="MobiDB-lite"/>
    </source>
</evidence>
<comment type="caution">
    <text evidence="3">The sequence shown here is derived from an EMBL/GenBank/DDBJ whole genome shotgun (WGS) entry which is preliminary data.</text>
</comment>
<keyword evidence="4" id="KW-1185">Reference proteome</keyword>
<dbReference type="AlphaFoldDB" id="A0A363UJP7"/>
<proteinExistence type="predicted"/>
<accession>A0A363UJP7</accession>
<feature type="region of interest" description="Disordered" evidence="1">
    <location>
        <begin position="61"/>
        <end position="91"/>
    </location>
</feature>
<feature type="signal peptide" evidence="2">
    <location>
        <begin position="1"/>
        <end position="20"/>
    </location>
</feature>
<dbReference type="EMBL" id="QEQK01000009">
    <property type="protein sequence ID" value="PWN55649.1"/>
    <property type="molecule type" value="Genomic_DNA"/>
</dbReference>
<evidence type="ECO:0000313" key="3">
    <source>
        <dbReference type="EMBL" id="PWN55649.1"/>
    </source>
</evidence>
<protein>
    <submittedName>
        <fullName evidence="3">Uncharacterized protein</fullName>
    </submittedName>
</protein>
<dbReference type="RefSeq" id="WP_109720573.1">
    <property type="nucleotide sequence ID" value="NZ_QEQK01000009.1"/>
</dbReference>
<evidence type="ECO:0000313" key="4">
    <source>
        <dbReference type="Proteomes" id="UP000251800"/>
    </source>
</evidence>
<dbReference type="OrthoDB" id="5988510at2"/>
<organism evidence="3 4">
    <name type="scientific">Abyssibacter profundi</name>
    <dbReference type="NCBI Taxonomy" id="2182787"/>
    <lineage>
        <taxon>Bacteria</taxon>
        <taxon>Pseudomonadati</taxon>
        <taxon>Pseudomonadota</taxon>
        <taxon>Gammaproteobacteria</taxon>
        <taxon>Chromatiales</taxon>
        <taxon>Oceanococcaceae</taxon>
        <taxon>Abyssibacter</taxon>
    </lineage>
</organism>
<evidence type="ECO:0000256" key="2">
    <source>
        <dbReference type="SAM" id="SignalP"/>
    </source>
</evidence>
<dbReference type="Proteomes" id="UP000251800">
    <property type="component" value="Unassembled WGS sequence"/>
</dbReference>